<dbReference type="RefSeq" id="WP_105335223.1">
    <property type="nucleotide sequence ID" value="NZ_PUHZ01000010.1"/>
</dbReference>
<reference evidence="1 2" key="1">
    <citation type="submission" date="2018-02" db="EMBL/GenBank/DDBJ databases">
        <title>Comparative genomes isolates from brazilian mangrove.</title>
        <authorList>
            <person name="Araujo J.E."/>
            <person name="Taketani R.G."/>
            <person name="Silva M.C.P."/>
            <person name="Loureco M.V."/>
            <person name="Andreote F.D."/>
        </authorList>
    </citation>
    <scope>NUCLEOTIDE SEQUENCE [LARGE SCALE GENOMIC DNA]</scope>
    <source>
        <strain evidence="1 2">Nap-Phe MGV</strain>
    </source>
</reference>
<gene>
    <name evidence="1" type="ORF">C5Y93_09705</name>
</gene>
<name>A0A2S8GPH1_9BACT</name>
<organism evidence="1 2">
    <name type="scientific">Blastopirellula marina</name>
    <dbReference type="NCBI Taxonomy" id="124"/>
    <lineage>
        <taxon>Bacteria</taxon>
        <taxon>Pseudomonadati</taxon>
        <taxon>Planctomycetota</taxon>
        <taxon>Planctomycetia</taxon>
        <taxon>Pirellulales</taxon>
        <taxon>Pirellulaceae</taxon>
        <taxon>Blastopirellula</taxon>
    </lineage>
</organism>
<proteinExistence type="predicted"/>
<protein>
    <submittedName>
        <fullName evidence="1">Uncharacterized protein</fullName>
    </submittedName>
</protein>
<dbReference type="AlphaFoldDB" id="A0A2S8GPH1"/>
<dbReference type="OrthoDB" id="288707at2"/>
<evidence type="ECO:0000313" key="1">
    <source>
        <dbReference type="EMBL" id="PQO46251.1"/>
    </source>
</evidence>
<sequence length="66" mass="7328">MNGLHAGGYQSALKAAEEQFQVDMAHLKVALVRAGSTEAEEAIVQQMREREAKQRDLLASLQRSLF</sequence>
<comment type="caution">
    <text evidence="1">The sequence shown here is derived from an EMBL/GenBank/DDBJ whole genome shotgun (WGS) entry which is preliminary data.</text>
</comment>
<accession>A0A2S8GPH1</accession>
<dbReference type="Proteomes" id="UP000237819">
    <property type="component" value="Unassembled WGS sequence"/>
</dbReference>
<dbReference type="EMBL" id="PUHZ01000010">
    <property type="protein sequence ID" value="PQO46251.1"/>
    <property type="molecule type" value="Genomic_DNA"/>
</dbReference>
<evidence type="ECO:0000313" key="2">
    <source>
        <dbReference type="Proteomes" id="UP000237819"/>
    </source>
</evidence>